<reference evidence="3 4" key="1">
    <citation type="journal article" date="2011" name="Proc. Natl. Acad. Sci. U.S.A.">
        <title>Evolutionary erosion of yeast sex chromosomes by mating-type switching accidents.</title>
        <authorList>
            <person name="Gordon J.L."/>
            <person name="Armisen D."/>
            <person name="Proux-Wera E."/>
            <person name="Oheigeartaigh S.S."/>
            <person name="Byrne K.P."/>
            <person name="Wolfe K.H."/>
        </authorList>
    </citation>
    <scope>NUCLEOTIDE SEQUENCE [LARGE SCALE GENOMIC DNA]</scope>
    <source>
        <strain evidence="4">ATCC MYA-139 / BCRC 22969 / CBS 8797 / CCRC 22969 / KCTC 17520 / NBRC 10181 / NCYC 3082</strain>
    </source>
</reference>
<sequence length="266" mass="30824">MSDVGLVKRRLATGHMKSKPFEEVLASFRNIIRDSKMFESLSKQLQPWMRNLTRIRCLAIGSFTEDIPARYQLALLLELSDLIKAETQGNTVSVSLYDPVFNESDLNFIEKMCTDWTVEKEVEGSKEDSESTLFFLPHAPLDLTESVLSREKPMYLLANNIISHTDRYTKVQLYEKYPLMCKLVYFSAPDSLGIGTKAKHDGFSTFIPKRKRKNNKYILKEPEIDFQKVDSYFTTCTVVYDFENGQQLRNQPWVNSFSDLCLHSLW</sequence>
<keyword evidence="4" id="KW-1185">Reference proteome</keyword>
<dbReference type="HOGENOM" id="CLU_084828_0_0_1"/>
<dbReference type="GO" id="GO:0007017">
    <property type="term" value="P:microtubule-based process"/>
    <property type="evidence" value="ECO:0007669"/>
    <property type="project" value="EnsemblFungi"/>
</dbReference>
<dbReference type="Proteomes" id="UP000006310">
    <property type="component" value="Chromosome 2"/>
</dbReference>
<dbReference type="PANTHER" id="PTHR28626">
    <property type="entry name" value="SRR1-LIKE PROTEIN"/>
    <property type="match status" value="1"/>
</dbReference>
<dbReference type="OrthoDB" id="551431at2759"/>
<dbReference type="AlphaFoldDB" id="J7RHN8"/>
<gene>
    <name evidence="3" type="primary">KNAG0B06290</name>
    <name evidence="3" type="ordered locus">KNAG_0B06290</name>
</gene>
<protein>
    <recommendedName>
        <fullName evidence="2">SRR1-like domain-containing protein</fullName>
    </recommendedName>
</protein>
<dbReference type="InterPro" id="IPR012942">
    <property type="entry name" value="SRR1-like"/>
</dbReference>
<dbReference type="eggNOG" id="KOG3131">
    <property type="taxonomic scope" value="Eukaryota"/>
</dbReference>
<comment type="similarity">
    <text evidence="1">Belongs to the SRR1 family.</text>
</comment>
<dbReference type="KEGG" id="kng:KNAG_0B06290"/>
<organism evidence="3 4">
    <name type="scientific">Huiozyma naganishii (strain ATCC MYA-139 / BCRC 22969 / CBS 8797 / KCTC 17520 / NBRC 10181 / NCYC 3082 / Yp74L-3)</name>
    <name type="common">Yeast</name>
    <name type="synonym">Kazachstania naganishii</name>
    <dbReference type="NCBI Taxonomy" id="1071383"/>
    <lineage>
        <taxon>Eukaryota</taxon>
        <taxon>Fungi</taxon>
        <taxon>Dikarya</taxon>
        <taxon>Ascomycota</taxon>
        <taxon>Saccharomycotina</taxon>
        <taxon>Saccharomycetes</taxon>
        <taxon>Saccharomycetales</taxon>
        <taxon>Saccharomycetaceae</taxon>
        <taxon>Huiozyma</taxon>
    </lineage>
</organism>
<evidence type="ECO:0000259" key="2">
    <source>
        <dbReference type="Pfam" id="PF07985"/>
    </source>
</evidence>
<evidence type="ECO:0000313" key="4">
    <source>
        <dbReference type="Proteomes" id="UP000006310"/>
    </source>
</evidence>
<dbReference type="Pfam" id="PF07985">
    <property type="entry name" value="SRR1"/>
    <property type="match status" value="1"/>
</dbReference>
<dbReference type="GO" id="GO:0005634">
    <property type="term" value="C:nucleus"/>
    <property type="evidence" value="ECO:0007669"/>
    <property type="project" value="TreeGrafter"/>
</dbReference>
<evidence type="ECO:0000256" key="1">
    <source>
        <dbReference type="ARBA" id="ARBA00009856"/>
    </source>
</evidence>
<dbReference type="PANTHER" id="PTHR28626:SF3">
    <property type="entry name" value="SRR1-LIKE PROTEIN"/>
    <property type="match status" value="1"/>
</dbReference>
<dbReference type="RefSeq" id="XP_022463304.1">
    <property type="nucleotide sequence ID" value="XM_022606627.1"/>
</dbReference>
<name>J7RHN8_HUIN7</name>
<dbReference type="OMA" id="THIRCLA"/>
<dbReference type="EMBL" id="HE978315">
    <property type="protein sequence ID" value="CCK69058.1"/>
    <property type="molecule type" value="Genomic_DNA"/>
</dbReference>
<evidence type="ECO:0000313" key="3">
    <source>
        <dbReference type="EMBL" id="CCK69058.1"/>
    </source>
</evidence>
<feature type="domain" description="SRR1-like" evidence="2">
    <location>
        <begin position="42"/>
        <end position="263"/>
    </location>
</feature>
<dbReference type="GeneID" id="34524708"/>
<accession>J7RHN8</accession>
<dbReference type="GO" id="GO:0005737">
    <property type="term" value="C:cytoplasm"/>
    <property type="evidence" value="ECO:0007669"/>
    <property type="project" value="TreeGrafter"/>
</dbReference>
<proteinExistence type="inferred from homology"/>
<reference evidence="4" key="2">
    <citation type="submission" date="2012-08" db="EMBL/GenBank/DDBJ databases">
        <title>Genome sequence of Kazachstania naganishii.</title>
        <authorList>
            <person name="Gordon J.L."/>
            <person name="Armisen D."/>
            <person name="Proux-Wera E."/>
            <person name="OhEigeartaigh S.S."/>
            <person name="Byrne K.P."/>
            <person name="Wolfe K.H."/>
        </authorList>
    </citation>
    <scope>NUCLEOTIDE SEQUENCE [LARGE SCALE GENOMIC DNA]</scope>
    <source>
        <strain evidence="4">ATCC MYA-139 / BCRC 22969 / CBS 8797 / CCRC 22969 / KCTC 17520 / NBRC 10181 / NCYC 3082</strain>
    </source>
</reference>
<dbReference type="InterPro" id="IPR040044">
    <property type="entry name" value="SRR1L"/>
</dbReference>